<evidence type="ECO:0000313" key="1">
    <source>
        <dbReference type="EMBL" id="KKK87957.1"/>
    </source>
</evidence>
<sequence length="55" mass="6353">MTPAITLSPEEKAIVERQCEGCKFWNLFAGCLWLEVYEPENHQPIRDCGAFEVRP</sequence>
<dbReference type="EMBL" id="LAZR01050172">
    <property type="protein sequence ID" value="KKK87957.1"/>
    <property type="molecule type" value="Genomic_DNA"/>
</dbReference>
<proteinExistence type="predicted"/>
<dbReference type="AlphaFoldDB" id="A0A0F8Z2I8"/>
<comment type="caution">
    <text evidence="1">The sequence shown here is derived from an EMBL/GenBank/DDBJ whole genome shotgun (WGS) entry which is preliminary data.</text>
</comment>
<name>A0A0F8Z2I8_9ZZZZ</name>
<accession>A0A0F8Z2I8</accession>
<reference evidence="1" key="1">
    <citation type="journal article" date="2015" name="Nature">
        <title>Complex archaea that bridge the gap between prokaryotes and eukaryotes.</title>
        <authorList>
            <person name="Spang A."/>
            <person name="Saw J.H."/>
            <person name="Jorgensen S.L."/>
            <person name="Zaremba-Niedzwiedzka K."/>
            <person name="Martijn J."/>
            <person name="Lind A.E."/>
            <person name="van Eijk R."/>
            <person name="Schleper C."/>
            <person name="Guy L."/>
            <person name="Ettema T.J."/>
        </authorList>
    </citation>
    <scope>NUCLEOTIDE SEQUENCE</scope>
</reference>
<organism evidence="1">
    <name type="scientific">marine sediment metagenome</name>
    <dbReference type="NCBI Taxonomy" id="412755"/>
    <lineage>
        <taxon>unclassified sequences</taxon>
        <taxon>metagenomes</taxon>
        <taxon>ecological metagenomes</taxon>
    </lineage>
</organism>
<gene>
    <name evidence="1" type="ORF">LCGC14_2748020</name>
</gene>
<protein>
    <submittedName>
        <fullName evidence="1">Uncharacterized protein</fullName>
    </submittedName>
</protein>